<evidence type="ECO:0000313" key="2">
    <source>
        <dbReference type="RefSeq" id="XP_013405824.1"/>
    </source>
</evidence>
<dbReference type="GeneID" id="106170486"/>
<dbReference type="Gene3D" id="3.40.50.150">
    <property type="entry name" value="Vaccinia Virus protein VP39"/>
    <property type="match status" value="1"/>
</dbReference>
<protein>
    <submittedName>
        <fullName evidence="2">Uncharacterized protein LOC106170486</fullName>
    </submittedName>
</protein>
<sequence length="344" mass="39246">MAAFVSECPDEQEMRRNLLEEFRSVTLSQAYHKIWFTLCKGLNEGSRRFPDQYIDTCSKLWDLLTQSEIPSPVRIMDFGGGTGETTEPIFRKMEALNKQMFISVEEPHEDYLRKYKEIINNISKASIDITYSGPFQDYYGHSVEDLRAKKAYPQHLQDTVLALHVLYHLTSIFDDPFDPYENMKQAIFAMYAILKPGGQMVIVLANHAVNIIGSASLKCFEVLFPHTLGNQKLLFEVWQNLLFDGGIADVLDASFPKFRAIVQQENVVDHVVLPTLAEVGIAASICCLLGLCADKSPFDQRVVQFCMDYVKTDGYKHGLYLDSEGMWVFPMKTYYITIQKVAIE</sequence>
<dbReference type="InParanoid" id="A0A1S3J7J1"/>
<reference evidence="2" key="1">
    <citation type="submission" date="2025-08" db="UniProtKB">
        <authorList>
            <consortium name="RefSeq"/>
        </authorList>
    </citation>
    <scope>IDENTIFICATION</scope>
    <source>
        <tissue evidence="2">Gonads</tissue>
    </source>
</reference>
<dbReference type="SUPFAM" id="SSF53335">
    <property type="entry name" value="S-adenosyl-L-methionine-dependent methyltransferases"/>
    <property type="match status" value="1"/>
</dbReference>
<gene>
    <name evidence="2" type="primary">LOC106170486</name>
</gene>
<keyword evidence="1" id="KW-1185">Reference proteome</keyword>
<proteinExistence type="predicted"/>
<dbReference type="Proteomes" id="UP000085678">
    <property type="component" value="Unplaced"/>
</dbReference>
<dbReference type="KEGG" id="lak:106170486"/>
<organism evidence="1 2">
    <name type="scientific">Lingula anatina</name>
    <name type="common">Brachiopod</name>
    <name type="synonym">Lingula unguis</name>
    <dbReference type="NCBI Taxonomy" id="7574"/>
    <lineage>
        <taxon>Eukaryota</taxon>
        <taxon>Metazoa</taxon>
        <taxon>Spiralia</taxon>
        <taxon>Lophotrochozoa</taxon>
        <taxon>Brachiopoda</taxon>
        <taxon>Linguliformea</taxon>
        <taxon>Lingulata</taxon>
        <taxon>Lingulida</taxon>
        <taxon>Linguloidea</taxon>
        <taxon>Lingulidae</taxon>
        <taxon>Lingula</taxon>
    </lineage>
</organism>
<accession>A0A1S3J7J1</accession>
<evidence type="ECO:0000313" key="1">
    <source>
        <dbReference type="Proteomes" id="UP000085678"/>
    </source>
</evidence>
<dbReference type="InterPro" id="IPR029063">
    <property type="entry name" value="SAM-dependent_MTases_sf"/>
</dbReference>
<dbReference type="AlphaFoldDB" id="A0A1S3J7J1"/>
<name>A0A1S3J7J1_LINAN</name>
<dbReference type="RefSeq" id="XP_013405824.1">
    <property type="nucleotide sequence ID" value="XM_013550370.1"/>
</dbReference>
<dbReference type="OrthoDB" id="2405035at2759"/>